<keyword evidence="4" id="KW-1185">Reference proteome</keyword>
<evidence type="ECO:0000313" key="3">
    <source>
        <dbReference type="EMBL" id="MBB3776972.1"/>
    </source>
</evidence>
<dbReference type="Proteomes" id="UP000548685">
    <property type="component" value="Unassembled WGS sequence"/>
</dbReference>
<feature type="region of interest" description="Disordered" evidence="1">
    <location>
        <begin position="1"/>
        <end position="36"/>
    </location>
</feature>
<dbReference type="InterPro" id="IPR011009">
    <property type="entry name" value="Kinase-like_dom_sf"/>
</dbReference>
<evidence type="ECO:0000259" key="2">
    <source>
        <dbReference type="Pfam" id="PF01636"/>
    </source>
</evidence>
<dbReference type="Gene3D" id="3.90.1200.10">
    <property type="match status" value="1"/>
</dbReference>
<dbReference type="InterPro" id="IPR002575">
    <property type="entry name" value="Aminoglycoside_PTrfase"/>
</dbReference>
<name>A0ABR6I291_9SPHN</name>
<dbReference type="RefSeq" id="WP_183363737.1">
    <property type="nucleotide sequence ID" value="NZ_BAAADZ010000005.1"/>
</dbReference>
<organism evidence="3 4">
    <name type="scientific">Erythrobacter ramosus</name>
    <dbReference type="NCBI Taxonomy" id="35811"/>
    <lineage>
        <taxon>Bacteria</taxon>
        <taxon>Pseudomonadati</taxon>
        <taxon>Pseudomonadota</taxon>
        <taxon>Alphaproteobacteria</taxon>
        <taxon>Sphingomonadales</taxon>
        <taxon>Erythrobacteraceae</taxon>
        <taxon>Erythrobacter/Porphyrobacter group</taxon>
        <taxon>Erythrobacter</taxon>
    </lineage>
</organism>
<sequence length="461" mass="50035">MASTIPQALRDEIEQQTGSVIASEKPRGGGGASRQGAEVVVRAKDGTEQHCYLAWDARAGDPSRLPYFERETAILAALSDSFRGSGIKVAPLVAAFPSHLSLLSGFVAGDDRFAQAGDKNGLAREFVQQLAALHRLDARHPVFAKLGNGNEQPSQRISQNLAKWSADNRAMVRDPIFEVALQWLSQNVPDDVGPSVVLHGDAGPGNFLFKDDRIAAIVDWELTHLGDPMEDLAQIWVRSLIQPFVPISEVFAAYADASGHAIDIQRVKFHRLYFQISFSVPSAVLASGNKAKAASSGTALMFGTMHKRVIVQSVAELAGISLIEPELPESQADWTDRYFHSALADLRDEIVPAASNQRAVAKAKDLARLVKFWRMRARHGAAYDAAEIEDILRVLPEAPRELLRARAALACAIAVGSVDFAEALQLCYNRVVRETALMADAMGALATTWYENVPACGSSED</sequence>
<protein>
    <recommendedName>
        <fullName evidence="2">Aminoglycoside phosphotransferase domain-containing protein</fullName>
    </recommendedName>
</protein>
<comment type="caution">
    <text evidence="3">The sequence shown here is derived from an EMBL/GenBank/DDBJ whole genome shotgun (WGS) entry which is preliminary data.</text>
</comment>
<reference evidence="3 4" key="1">
    <citation type="submission" date="2020-08" db="EMBL/GenBank/DDBJ databases">
        <title>Genomic Encyclopedia of Type Strains, Phase IV (KMG-IV): sequencing the most valuable type-strain genomes for metagenomic binning, comparative biology and taxonomic classification.</title>
        <authorList>
            <person name="Goeker M."/>
        </authorList>
    </citation>
    <scope>NUCLEOTIDE SEQUENCE [LARGE SCALE GENOMIC DNA]</scope>
    <source>
        <strain evidence="3 4">DSM 8510</strain>
    </source>
</reference>
<evidence type="ECO:0000256" key="1">
    <source>
        <dbReference type="SAM" id="MobiDB-lite"/>
    </source>
</evidence>
<dbReference type="Pfam" id="PF01636">
    <property type="entry name" value="APH"/>
    <property type="match status" value="1"/>
</dbReference>
<feature type="domain" description="Aminoglycoside phosphotransferase" evidence="2">
    <location>
        <begin position="100"/>
        <end position="259"/>
    </location>
</feature>
<dbReference type="SUPFAM" id="SSF56112">
    <property type="entry name" value="Protein kinase-like (PK-like)"/>
    <property type="match status" value="1"/>
</dbReference>
<dbReference type="PANTHER" id="PTHR21310:SF57">
    <property type="entry name" value="BLR2944 PROTEIN"/>
    <property type="match status" value="1"/>
</dbReference>
<gene>
    <name evidence="3" type="ORF">FHS52_002965</name>
</gene>
<dbReference type="InterPro" id="IPR051678">
    <property type="entry name" value="AGP_Transferase"/>
</dbReference>
<accession>A0ABR6I291</accession>
<proteinExistence type="predicted"/>
<evidence type="ECO:0000313" key="4">
    <source>
        <dbReference type="Proteomes" id="UP000548685"/>
    </source>
</evidence>
<dbReference type="EMBL" id="JACICE010000004">
    <property type="protein sequence ID" value="MBB3776972.1"/>
    <property type="molecule type" value="Genomic_DNA"/>
</dbReference>
<dbReference type="InterPro" id="IPR041726">
    <property type="entry name" value="ACAD10_11_N"/>
</dbReference>
<dbReference type="CDD" id="cd05154">
    <property type="entry name" value="ACAD10_11_N-like"/>
    <property type="match status" value="1"/>
</dbReference>
<dbReference type="PANTHER" id="PTHR21310">
    <property type="entry name" value="AMINOGLYCOSIDE PHOSPHOTRANSFERASE-RELATED-RELATED"/>
    <property type="match status" value="1"/>
</dbReference>